<dbReference type="Gene3D" id="3.40.30.10">
    <property type="entry name" value="Glutaredoxin"/>
    <property type="match status" value="1"/>
</dbReference>
<dbReference type="Pfam" id="PF00255">
    <property type="entry name" value="GSHPx"/>
    <property type="match status" value="1"/>
</dbReference>
<gene>
    <name evidence="6" type="ORF">NESM_000181700</name>
</gene>
<evidence type="ECO:0000313" key="6">
    <source>
        <dbReference type="EMBL" id="KAK7201201.1"/>
    </source>
</evidence>
<reference evidence="6 7" key="1">
    <citation type="journal article" date="2021" name="MBio">
        <title>A New Model Trypanosomatid, Novymonas esmeraldas: Genomic Perception of Its 'Candidatus Pandoraea novymonadis' Endosymbiont.</title>
        <authorList>
            <person name="Zakharova A."/>
            <person name="Saura A."/>
            <person name="Butenko A."/>
            <person name="Podesvova L."/>
            <person name="Warmusova S."/>
            <person name="Kostygov A.Y."/>
            <person name="Nenarokova A."/>
            <person name="Lukes J."/>
            <person name="Opperdoes F.R."/>
            <person name="Yurchenko V."/>
        </authorList>
    </citation>
    <scope>NUCLEOTIDE SEQUENCE [LARGE SCALE GENOMIC DNA]</scope>
    <source>
        <strain evidence="6 7">E262AT.01</strain>
    </source>
</reference>
<dbReference type="PROSITE" id="PS00763">
    <property type="entry name" value="GLUTATHIONE_PEROXID_2"/>
    <property type="match status" value="1"/>
</dbReference>
<evidence type="ECO:0000256" key="2">
    <source>
        <dbReference type="ARBA" id="ARBA00022559"/>
    </source>
</evidence>
<dbReference type="GO" id="GO:0004601">
    <property type="term" value="F:peroxidase activity"/>
    <property type="evidence" value="ECO:0007669"/>
    <property type="project" value="UniProtKB-KW"/>
</dbReference>
<evidence type="ECO:0000256" key="1">
    <source>
        <dbReference type="ARBA" id="ARBA00006926"/>
    </source>
</evidence>
<dbReference type="EMBL" id="JAECZO010000012">
    <property type="protein sequence ID" value="KAK7201201.1"/>
    <property type="molecule type" value="Genomic_DNA"/>
</dbReference>
<dbReference type="PRINTS" id="PR01011">
    <property type="entry name" value="GLUTPROXDASE"/>
</dbReference>
<name>A0AAW0F6A0_9TRYP</name>
<sequence length="172" mass="19063">MSIYDFQVNGGDHQPYDLSQHKGHPLLIYNVATKCGFAKGGYETATALYGKYKDRGFTVLAFPCNQFASQEPGSDEQIKEQVCTRFKADFPILEKIDVNGKKEHPLYHYLKHAAKGILWTTSVKWNFTSFLVDKEGHAVHRFSPGAKTSEIEAKLLPLLEAADAAAPAPSTS</sequence>
<dbReference type="PROSITE" id="PS51355">
    <property type="entry name" value="GLUTATHIONE_PEROXID_3"/>
    <property type="match status" value="1"/>
</dbReference>
<comment type="caution">
    <text evidence="6">The sequence shown here is derived from an EMBL/GenBank/DDBJ whole genome shotgun (WGS) entry which is preliminary data.</text>
</comment>
<comment type="similarity">
    <text evidence="1 5">Belongs to the glutathione peroxidase family.</text>
</comment>
<dbReference type="SUPFAM" id="SSF52833">
    <property type="entry name" value="Thioredoxin-like"/>
    <property type="match status" value="1"/>
</dbReference>
<feature type="active site" evidence="4">
    <location>
        <position position="35"/>
    </location>
</feature>
<protein>
    <recommendedName>
        <fullName evidence="5">Glutathione peroxidase</fullName>
    </recommendedName>
</protein>
<evidence type="ECO:0000256" key="5">
    <source>
        <dbReference type="RuleBase" id="RU000499"/>
    </source>
</evidence>
<dbReference type="InterPro" id="IPR000889">
    <property type="entry name" value="Glutathione_peroxidase"/>
</dbReference>
<dbReference type="InterPro" id="IPR029759">
    <property type="entry name" value="GPX_AS"/>
</dbReference>
<dbReference type="GO" id="GO:0006979">
    <property type="term" value="P:response to oxidative stress"/>
    <property type="evidence" value="ECO:0007669"/>
    <property type="project" value="InterPro"/>
</dbReference>
<accession>A0AAW0F6A0</accession>
<keyword evidence="2 5" id="KW-0575">Peroxidase</keyword>
<dbReference type="FunFam" id="3.40.30.10:FF:000025">
    <property type="entry name" value="Glutathione peroxidase"/>
    <property type="match status" value="1"/>
</dbReference>
<dbReference type="PROSITE" id="PS00460">
    <property type="entry name" value="GLUTATHIONE_PEROXID_1"/>
    <property type="match status" value="1"/>
</dbReference>
<dbReference type="PANTHER" id="PTHR11592">
    <property type="entry name" value="GLUTATHIONE PEROXIDASE"/>
    <property type="match status" value="1"/>
</dbReference>
<keyword evidence="3 5" id="KW-0560">Oxidoreductase</keyword>
<evidence type="ECO:0000256" key="3">
    <source>
        <dbReference type="ARBA" id="ARBA00023002"/>
    </source>
</evidence>
<dbReference type="CDD" id="cd00340">
    <property type="entry name" value="GSH_Peroxidase"/>
    <property type="match status" value="1"/>
</dbReference>
<dbReference type="InterPro" id="IPR036249">
    <property type="entry name" value="Thioredoxin-like_sf"/>
</dbReference>
<dbReference type="PANTHER" id="PTHR11592:SF129">
    <property type="entry name" value="GLUTATHIONE PEROXIDASE"/>
    <property type="match status" value="1"/>
</dbReference>
<proteinExistence type="inferred from homology"/>
<evidence type="ECO:0000313" key="7">
    <source>
        <dbReference type="Proteomes" id="UP001430356"/>
    </source>
</evidence>
<organism evidence="6 7">
    <name type="scientific">Novymonas esmeraldas</name>
    <dbReference type="NCBI Taxonomy" id="1808958"/>
    <lineage>
        <taxon>Eukaryota</taxon>
        <taxon>Discoba</taxon>
        <taxon>Euglenozoa</taxon>
        <taxon>Kinetoplastea</taxon>
        <taxon>Metakinetoplastina</taxon>
        <taxon>Trypanosomatida</taxon>
        <taxon>Trypanosomatidae</taxon>
        <taxon>Novymonas</taxon>
    </lineage>
</organism>
<dbReference type="Proteomes" id="UP001430356">
    <property type="component" value="Unassembled WGS sequence"/>
</dbReference>
<keyword evidence="7" id="KW-1185">Reference proteome</keyword>
<dbReference type="PIRSF" id="PIRSF000303">
    <property type="entry name" value="Glutathion_perox"/>
    <property type="match status" value="1"/>
</dbReference>
<dbReference type="InterPro" id="IPR029760">
    <property type="entry name" value="GPX_CS"/>
</dbReference>
<dbReference type="AlphaFoldDB" id="A0AAW0F6A0"/>
<evidence type="ECO:0000256" key="4">
    <source>
        <dbReference type="PIRSR" id="PIRSR000303-1"/>
    </source>
</evidence>